<dbReference type="AlphaFoldDB" id="A0A0C2YY50"/>
<name>A0A0C2YY50_9AGAM</name>
<sequence length="268" mass="26575">MNTVRTLAPAVLLASALFAPVQAAVYVTNPVQGSVCHGGHACPVEWVDDGNSPLLSAIGTCDVGLYTGEYVLAQDLGPVDVSSTSSFSFTPNPAAGPNGPYYLVFSNPSISYTGFSGSFNLDSMTGTTPGGGGGSSGTESSTGTGASTTTPTGSPTGTGTETSSTSTTSTGTETVTTTFTGTETITTTLTGTETATTTLTSPVTTTATTTITTPVTTTITTTFTSTTSHTTTTTHTTTSTPTNAAVRDGSSGSLALALFLACAGVLAF</sequence>
<reference evidence="4" key="2">
    <citation type="submission" date="2015-01" db="EMBL/GenBank/DDBJ databases">
        <title>Evolutionary Origins and Diversification of the Mycorrhizal Mutualists.</title>
        <authorList>
            <consortium name="DOE Joint Genome Institute"/>
            <consortium name="Mycorrhizal Genomics Consortium"/>
            <person name="Kohler A."/>
            <person name="Kuo A."/>
            <person name="Nagy L.G."/>
            <person name="Floudas D."/>
            <person name="Copeland A."/>
            <person name="Barry K.W."/>
            <person name="Cichocki N."/>
            <person name="Veneault-Fourrey C."/>
            <person name="LaButti K."/>
            <person name="Lindquist E.A."/>
            <person name="Lipzen A."/>
            <person name="Lundell T."/>
            <person name="Morin E."/>
            <person name="Murat C."/>
            <person name="Riley R."/>
            <person name="Ohm R."/>
            <person name="Sun H."/>
            <person name="Tunlid A."/>
            <person name="Henrissat B."/>
            <person name="Grigoriev I.V."/>
            <person name="Hibbett D.S."/>
            <person name="Martin F."/>
        </authorList>
    </citation>
    <scope>NUCLEOTIDE SEQUENCE [LARGE SCALE GENOMIC DNA]</scope>
    <source>
        <strain evidence="4">Foug A</strain>
    </source>
</reference>
<protein>
    <submittedName>
        <fullName evidence="3">Uncharacterized protein</fullName>
    </submittedName>
</protein>
<feature type="chain" id="PRO_5002159740" evidence="2">
    <location>
        <begin position="24"/>
        <end position="268"/>
    </location>
</feature>
<accession>A0A0C2YY50</accession>
<reference evidence="3 4" key="1">
    <citation type="submission" date="2014-04" db="EMBL/GenBank/DDBJ databases">
        <authorList>
            <consortium name="DOE Joint Genome Institute"/>
            <person name="Kuo A."/>
            <person name="Kohler A."/>
            <person name="Nagy L.G."/>
            <person name="Floudas D."/>
            <person name="Copeland A."/>
            <person name="Barry K.W."/>
            <person name="Cichocki N."/>
            <person name="Veneault-Fourrey C."/>
            <person name="LaButti K."/>
            <person name="Lindquist E.A."/>
            <person name="Lipzen A."/>
            <person name="Lundell T."/>
            <person name="Morin E."/>
            <person name="Murat C."/>
            <person name="Sun H."/>
            <person name="Tunlid A."/>
            <person name="Henrissat B."/>
            <person name="Grigoriev I.V."/>
            <person name="Hibbett D.S."/>
            <person name="Martin F."/>
            <person name="Nordberg H.P."/>
            <person name="Cantor M.N."/>
            <person name="Hua S.X."/>
        </authorList>
    </citation>
    <scope>NUCLEOTIDE SEQUENCE [LARGE SCALE GENOMIC DNA]</scope>
    <source>
        <strain evidence="3 4">Foug A</strain>
    </source>
</reference>
<feature type="region of interest" description="Disordered" evidence="1">
    <location>
        <begin position="123"/>
        <end position="176"/>
    </location>
</feature>
<dbReference type="InParanoid" id="A0A0C2YY50"/>
<dbReference type="GO" id="GO:0006078">
    <property type="term" value="P:(1-&gt;6)-beta-D-glucan biosynthetic process"/>
    <property type="evidence" value="ECO:0007669"/>
    <property type="project" value="InterPro"/>
</dbReference>
<dbReference type="InterPro" id="IPR045328">
    <property type="entry name" value="Kre9/Knh1"/>
</dbReference>
<keyword evidence="4" id="KW-1185">Reference proteome</keyword>
<evidence type="ECO:0000313" key="3">
    <source>
        <dbReference type="EMBL" id="KIM54533.1"/>
    </source>
</evidence>
<proteinExistence type="predicted"/>
<dbReference type="STRING" id="1036808.A0A0C2YY50"/>
<gene>
    <name evidence="3" type="ORF">SCLCIDRAFT_1221922</name>
</gene>
<dbReference type="HOGENOM" id="CLU_1053945_0_0_1"/>
<keyword evidence="2" id="KW-0732">Signal</keyword>
<dbReference type="PANTHER" id="PTHR28154">
    <property type="entry name" value="CELL WALL SYNTHESIS PROTEIN KNH1-RELATED"/>
    <property type="match status" value="1"/>
</dbReference>
<feature type="compositionally biased region" description="Low complexity" evidence="1">
    <location>
        <begin position="137"/>
        <end position="176"/>
    </location>
</feature>
<dbReference type="PANTHER" id="PTHR28154:SF1">
    <property type="entry name" value="CELL WALL SYNTHESIS PROTEIN KNH1-RELATED"/>
    <property type="match status" value="1"/>
</dbReference>
<evidence type="ECO:0000256" key="1">
    <source>
        <dbReference type="SAM" id="MobiDB-lite"/>
    </source>
</evidence>
<dbReference type="OrthoDB" id="2432613at2759"/>
<feature type="signal peptide" evidence="2">
    <location>
        <begin position="1"/>
        <end position="23"/>
    </location>
</feature>
<dbReference type="GO" id="GO:0042546">
    <property type="term" value="P:cell wall biogenesis"/>
    <property type="evidence" value="ECO:0007669"/>
    <property type="project" value="InterPro"/>
</dbReference>
<evidence type="ECO:0000313" key="4">
    <source>
        <dbReference type="Proteomes" id="UP000053989"/>
    </source>
</evidence>
<organism evidence="3 4">
    <name type="scientific">Scleroderma citrinum Foug A</name>
    <dbReference type="NCBI Taxonomy" id="1036808"/>
    <lineage>
        <taxon>Eukaryota</taxon>
        <taxon>Fungi</taxon>
        <taxon>Dikarya</taxon>
        <taxon>Basidiomycota</taxon>
        <taxon>Agaricomycotina</taxon>
        <taxon>Agaricomycetes</taxon>
        <taxon>Agaricomycetidae</taxon>
        <taxon>Boletales</taxon>
        <taxon>Sclerodermatineae</taxon>
        <taxon>Sclerodermataceae</taxon>
        <taxon>Scleroderma</taxon>
    </lineage>
</organism>
<evidence type="ECO:0000256" key="2">
    <source>
        <dbReference type="SAM" id="SignalP"/>
    </source>
</evidence>
<dbReference type="Proteomes" id="UP000053989">
    <property type="component" value="Unassembled WGS sequence"/>
</dbReference>
<dbReference type="EMBL" id="KN822153">
    <property type="protein sequence ID" value="KIM54533.1"/>
    <property type="molecule type" value="Genomic_DNA"/>
</dbReference>